<name>A0A1G6NL93_9NOCA</name>
<evidence type="ECO:0000313" key="4">
    <source>
        <dbReference type="Proteomes" id="UP000199417"/>
    </source>
</evidence>
<proteinExistence type="inferred from homology"/>
<evidence type="ECO:0000313" key="3">
    <source>
        <dbReference type="EMBL" id="SDC67935.1"/>
    </source>
</evidence>
<accession>A0A1G6NL93</accession>
<comment type="similarity">
    <text evidence="1">Belongs to the short-chain dehydrogenases/reductases (SDR) family.</text>
</comment>
<dbReference type="Proteomes" id="UP000199417">
    <property type="component" value="Unassembled WGS sequence"/>
</dbReference>
<dbReference type="RefSeq" id="WP_072843163.1">
    <property type="nucleotide sequence ID" value="NZ_FNAB01000001.1"/>
</dbReference>
<dbReference type="PANTHER" id="PTHR43639:SF1">
    <property type="entry name" value="SHORT-CHAIN DEHYDROGENASE_REDUCTASE FAMILY PROTEIN"/>
    <property type="match status" value="1"/>
</dbReference>
<keyword evidence="2" id="KW-0560">Oxidoreductase</keyword>
<dbReference type="GO" id="GO:0016491">
    <property type="term" value="F:oxidoreductase activity"/>
    <property type="evidence" value="ECO:0007669"/>
    <property type="project" value="UniProtKB-KW"/>
</dbReference>
<evidence type="ECO:0000256" key="1">
    <source>
        <dbReference type="ARBA" id="ARBA00006484"/>
    </source>
</evidence>
<dbReference type="AlphaFoldDB" id="A0A1G6NL93"/>
<dbReference type="PRINTS" id="PR00081">
    <property type="entry name" value="GDHRDH"/>
</dbReference>
<keyword evidence="4" id="KW-1185">Reference proteome</keyword>
<dbReference type="InterPro" id="IPR036291">
    <property type="entry name" value="NAD(P)-bd_dom_sf"/>
</dbReference>
<gene>
    <name evidence="3" type="ORF">SAMN05444580_101563</name>
</gene>
<dbReference type="SUPFAM" id="SSF51735">
    <property type="entry name" value="NAD(P)-binding Rossmann-fold domains"/>
    <property type="match status" value="1"/>
</dbReference>
<dbReference type="InterPro" id="IPR002347">
    <property type="entry name" value="SDR_fam"/>
</dbReference>
<dbReference type="PANTHER" id="PTHR43639">
    <property type="entry name" value="OXIDOREDUCTASE, SHORT-CHAIN DEHYDROGENASE/REDUCTASE FAMILY (AFU_ORTHOLOGUE AFUA_5G02870)"/>
    <property type="match status" value="1"/>
</dbReference>
<dbReference type="STRING" id="168276.SAMN05444580_101563"/>
<dbReference type="EMBL" id="FNAB01000001">
    <property type="protein sequence ID" value="SDC67935.1"/>
    <property type="molecule type" value="Genomic_DNA"/>
</dbReference>
<sequence length="253" mass="25954">MSENSTCAVVTGGSGGIGVEISRLLAARGLPVAVTYHSNADRAAALVEEITAAGGRAHAARVDLTDTDRVATWAQQLCTEFGEPSVLVHAAGPHIPMVHLSKVSPATYSEHLGAEATAFFALVHAFLPALRRTAGSVVAVTTAATDRYPVRDGLSAGTKGAVEALVRGFAAEEGRFGVRFNAVGPGMLTDGMAERLMGGGDLDERAQAAAMSRIPLGRFGSAADIAEAVCFLASDKAGFVTGQKLNVDGGYTV</sequence>
<dbReference type="Pfam" id="PF13561">
    <property type="entry name" value="adh_short_C2"/>
    <property type="match status" value="1"/>
</dbReference>
<reference evidence="3 4" key="1">
    <citation type="submission" date="2016-10" db="EMBL/GenBank/DDBJ databases">
        <authorList>
            <person name="de Groot N.N."/>
        </authorList>
    </citation>
    <scope>NUCLEOTIDE SEQUENCE [LARGE SCALE GENOMIC DNA]</scope>
    <source>
        <strain evidence="3 4">JCM 11308</strain>
    </source>
</reference>
<protein>
    <submittedName>
        <fullName evidence="3">NAD(P)-dependent dehydrogenase, short-chain alcohol dehydrogenase family</fullName>
    </submittedName>
</protein>
<evidence type="ECO:0000256" key="2">
    <source>
        <dbReference type="ARBA" id="ARBA00023002"/>
    </source>
</evidence>
<dbReference type="CDD" id="cd05233">
    <property type="entry name" value="SDR_c"/>
    <property type="match status" value="1"/>
</dbReference>
<organism evidence="3 4">
    <name type="scientific">Rhodococcus tukisamuensis</name>
    <dbReference type="NCBI Taxonomy" id="168276"/>
    <lineage>
        <taxon>Bacteria</taxon>
        <taxon>Bacillati</taxon>
        <taxon>Actinomycetota</taxon>
        <taxon>Actinomycetes</taxon>
        <taxon>Mycobacteriales</taxon>
        <taxon>Nocardiaceae</taxon>
        <taxon>Rhodococcus</taxon>
    </lineage>
</organism>
<dbReference type="Gene3D" id="3.40.50.720">
    <property type="entry name" value="NAD(P)-binding Rossmann-like Domain"/>
    <property type="match status" value="1"/>
</dbReference>